<evidence type="ECO:0000313" key="3">
    <source>
        <dbReference type="EMBL" id="KIW06349.1"/>
    </source>
</evidence>
<dbReference type="SUPFAM" id="SSF141086">
    <property type="entry name" value="Agglutinin HPA-like"/>
    <property type="match status" value="3"/>
</dbReference>
<name>A0A0D2B546_9PEZI</name>
<dbReference type="InterPro" id="IPR052487">
    <property type="entry name" value="Galactose-binding_lectin"/>
</dbReference>
<organism evidence="3 4">
    <name type="scientific">Verruconis gallopava</name>
    <dbReference type="NCBI Taxonomy" id="253628"/>
    <lineage>
        <taxon>Eukaryota</taxon>
        <taxon>Fungi</taxon>
        <taxon>Dikarya</taxon>
        <taxon>Ascomycota</taxon>
        <taxon>Pezizomycotina</taxon>
        <taxon>Dothideomycetes</taxon>
        <taxon>Pleosporomycetidae</taxon>
        <taxon>Venturiales</taxon>
        <taxon>Sympoventuriaceae</taxon>
        <taxon>Verruconis</taxon>
    </lineage>
</organism>
<dbReference type="Proteomes" id="UP000053259">
    <property type="component" value="Unassembled WGS sequence"/>
</dbReference>
<dbReference type="AlphaFoldDB" id="A0A0D2B546"/>
<accession>A0A0D2B546</accession>
<protein>
    <recommendedName>
        <fullName evidence="2">H-type lectin domain-containing protein</fullName>
    </recommendedName>
</protein>
<dbReference type="InParanoid" id="A0A0D2B546"/>
<dbReference type="GO" id="GO:0070492">
    <property type="term" value="F:oligosaccharide binding"/>
    <property type="evidence" value="ECO:0007669"/>
    <property type="project" value="TreeGrafter"/>
</dbReference>
<dbReference type="InterPro" id="IPR037221">
    <property type="entry name" value="H-type_lectin_dom_sf"/>
</dbReference>
<sequence>MVHLSTPGRDLGYFSTREVRPPLKPTTSTSRVIQFPKNHYERPPNIAGGFKLLHLSHKAPGVRANLVGSDITATDFNITIETWDHSVLYEAEAQWIEHKFGSKECFFGQFDTRDVEEYPGAGREEGRQEWSKRCRFPDVFKGNEEPEVVCWLNRLDIETGWDRNFRISAYATGIRRDSAAFHLDTWGDCVLNGAALCWIAFPKGKKKVDCGSFSTNDVRPWHDARSKNSARIDFKKGWFDNPPTVLVSLNMFDMAGNSDLRIRVDATDVDKDGFTWHLDTWDDSTLYAASASWIALGFE</sequence>
<dbReference type="PANTHER" id="PTHR46938">
    <property type="entry name" value="DISCOIDIN-1 SUBUNIT A-RELATED-RELATED"/>
    <property type="match status" value="1"/>
</dbReference>
<dbReference type="HOGENOM" id="CLU_058882_0_0_1"/>
<evidence type="ECO:0000256" key="1">
    <source>
        <dbReference type="SAM" id="MobiDB-lite"/>
    </source>
</evidence>
<dbReference type="InterPro" id="IPR019019">
    <property type="entry name" value="H-type_lectin_domain"/>
</dbReference>
<gene>
    <name evidence="3" type="ORF">PV09_02811</name>
</gene>
<feature type="domain" description="H-type lectin" evidence="2">
    <location>
        <begin position="32"/>
        <end position="96"/>
    </location>
</feature>
<dbReference type="Gene3D" id="2.60.40.2080">
    <property type="match status" value="3"/>
</dbReference>
<feature type="region of interest" description="Disordered" evidence="1">
    <location>
        <begin position="1"/>
        <end position="28"/>
    </location>
</feature>
<proteinExistence type="predicted"/>
<feature type="domain" description="H-type lectin" evidence="2">
    <location>
        <begin position="230"/>
        <end position="295"/>
    </location>
</feature>
<dbReference type="VEuPathDB" id="FungiDB:PV09_02811"/>
<dbReference type="GO" id="GO:0009986">
    <property type="term" value="C:cell surface"/>
    <property type="evidence" value="ECO:0007669"/>
    <property type="project" value="TreeGrafter"/>
</dbReference>
<evidence type="ECO:0000259" key="2">
    <source>
        <dbReference type="Pfam" id="PF09458"/>
    </source>
</evidence>
<feature type="domain" description="H-type lectin" evidence="2">
    <location>
        <begin position="132"/>
        <end position="201"/>
    </location>
</feature>
<dbReference type="GO" id="GO:0098609">
    <property type="term" value="P:cell-cell adhesion"/>
    <property type="evidence" value="ECO:0007669"/>
    <property type="project" value="TreeGrafter"/>
</dbReference>
<keyword evidence="4" id="KW-1185">Reference proteome</keyword>
<dbReference type="Pfam" id="PF09458">
    <property type="entry name" value="H_lectin"/>
    <property type="match status" value="3"/>
</dbReference>
<dbReference type="GO" id="GO:0030247">
    <property type="term" value="F:polysaccharide binding"/>
    <property type="evidence" value="ECO:0007669"/>
    <property type="project" value="TreeGrafter"/>
</dbReference>
<dbReference type="OrthoDB" id="291007at2759"/>
<dbReference type="GO" id="GO:0046871">
    <property type="term" value="F:N-acetylgalactosamine binding"/>
    <property type="evidence" value="ECO:0007669"/>
    <property type="project" value="TreeGrafter"/>
</dbReference>
<dbReference type="EMBL" id="KN847535">
    <property type="protein sequence ID" value="KIW06349.1"/>
    <property type="molecule type" value="Genomic_DNA"/>
</dbReference>
<evidence type="ECO:0000313" key="4">
    <source>
        <dbReference type="Proteomes" id="UP000053259"/>
    </source>
</evidence>
<dbReference type="RefSeq" id="XP_016216218.1">
    <property type="nucleotide sequence ID" value="XM_016355912.1"/>
</dbReference>
<dbReference type="GO" id="GO:0098636">
    <property type="term" value="C:protein complex involved in cell adhesion"/>
    <property type="evidence" value="ECO:0007669"/>
    <property type="project" value="TreeGrafter"/>
</dbReference>
<dbReference type="GeneID" id="27310784"/>
<reference evidence="3 4" key="1">
    <citation type="submission" date="2015-01" db="EMBL/GenBank/DDBJ databases">
        <title>The Genome Sequence of Ochroconis gallopava CBS43764.</title>
        <authorList>
            <consortium name="The Broad Institute Genomics Platform"/>
            <person name="Cuomo C."/>
            <person name="de Hoog S."/>
            <person name="Gorbushina A."/>
            <person name="Stielow B."/>
            <person name="Teixiera M."/>
            <person name="Abouelleil A."/>
            <person name="Chapman S.B."/>
            <person name="Priest M."/>
            <person name="Young S.K."/>
            <person name="Wortman J."/>
            <person name="Nusbaum C."/>
            <person name="Birren B."/>
        </authorList>
    </citation>
    <scope>NUCLEOTIDE SEQUENCE [LARGE SCALE GENOMIC DNA]</scope>
    <source>
        <strain evidence="3 4">CBS 43764</strain>
    </source>
</reference>